<dbReference type="EMBL" id="BGZK01002364">
    <property type="protein sequence ID" value="GBP93337.1"/>
    <property type="molecule type" value="Genomic_DNA"/>
</dbReference>
<comment type="caution">
    <text evidence="2">The sequence shown here is derived from an EMBL/GenBank/DDBJ whole genome shotgun (WGS) entry which is preliminary data.</text>
</comment>
<protein>
    <submittedName>
        <fullName evidence="2">Uncharacterized protein</fullName>
    </submittedName>
</protein>
<reference evidence="2 3" key="1">
    <citation type="journal article" date="2019" name="Commun. Biol.">
        <title>The bagworm genome reveals a unique fibroin gene that provides high tensile strength.</title>
        <authorList>
            <person name="Kono N."/>
            <person name="Nakamura H."/>
            <person name="Ohtoshi R."/>
            <person name="Tomita M."/>
            <person name="Numata K."/>
            <person name="Arakawa K."/>
        </authorList>
    </citation>
    <scope>NUCLEOTIDE SEQUENCE [LARGE SCALE GENOMIC DNA]</scope>
</reference>
<keyword evidence="3" id="KW-1185">Reference proteome</keyword>
<gene>
    <name evidence="2" type="ORF">EVAR_69359_1</name>
</gene>
<feature type="region of interest" description="Disordered" evidence="1">
    <location>
        <begin position="1"/>
        <end position="31"/>
    </location>
</feature>
<evidence type="ECO:0000256" key="1">
    <source>
        <dbReference type="SAM" id="MobiDB-lite"/>
    </source>
</evidence>
<dbReference type="Proteomes" id="UP000299102">
    <property type="component" value="Unassembled WGS sequence"/>
</dbReference>
<evidence type="ECO:0000313" key="3">
    <source>
        <dbReference type="Proteomes" id="UP000299102"/>
    </source>
</evidence>
<name>A0A4C2A353_EUMVA</name>
<accession>A0A4C2A353</accession>
<dbReference type="AlphaFoldDB" id="A0A4C2A353"/>
<sequence>MHTAMDTGPRNVTCPTRTRTRSSSVGSFAIPSAQPQKRFGARASPFRSSVIMYEGGGIYRFTRDVEPFPPARAARARAAAEYLMKALSAPAEKLYR</sequence>
<evidence type="ECO:0000313" key="2">
    <source>
        <dbReference type="EMBL" id="GBP93337.1"/>
    </source>
</evidence>
<proteinExistence type="predicted"/>
<organism evidence="2 3">
    <name type="scientific">Eumeta variegata</name>
    <name type="common">Bagworm moth</name>
    <name type="synonym">Eumeta japonica</name>
    <dbReference type="NCBI Taxonomy" id="151549"/>
    <lineage>
        <taxon>Eukaryota</taxon>
        <taxon>Metazoa</taxon>
        <taxon>Ecdysozoa</taxon>
        <taxon>Arthropoda</taxon>
        <taxon>Hexapoda</taxon>
        <taxon>Insecta</taxon>
        <taxon>Pterygota</taxon>
        <taxon>Neoptera</taxon>
        <taxon>Endopterygota</taxon>
        <taxon>Lepidoptera</taxon>
        <taxon>Glossata</taxon>
        <taxon>Ditrysia</taxon>
        <taxon>Tineoidea</taxon>
        <taxon>Psychidae</taxon>
        <taxon>Oiketicinae</taxon>
        <taxon>Eumeta</taxon>
    </lineage>
</organism>